<sequence length="484" mass="54774">MLEVLSDKERERAINERLSQTLSRINVLEAQISCLRTEQTQLTKSLEKERQRASESRQDYLALKEEADTHEGRVNLLQEEIKELKQKHKQELHEDVEREKAARLELEKAAHLQSSVVPEQNPIARTKSAFENGLARRLSNASSVSSMEESFYLQASLDSSDTLSERQNPGEPTLSSYHLKSKTPNAYEAALMKFSEKHNKFIVLAEIHDTKFALNIFRYFYSEIQKPTDSVFYQEAGGFGSGKYKMRPGWQLHLYISQLPCGDASLNSQLLPCLNSSTKEGFAISSTTKLNDMMEEFLESSMKNNVILGTTGRKQGTSAKGAMHPSSESTLCKKRMLESFLSLSRSLANFPLSETSYLRLKEKAEEYNSALKIFKESPQFSNWLVKPLQFEPPVDTNGAPVATRLGWVPLQSLPDHVPIHLLNALMESLSSNWEFVEMERLHHTLQQLEIELAKTKEKSGNNYGGSRTTQPNGKDPYELCNSGV</sequence>
<organism evidence="4 5">
    <name type="scientific">Artemisia annua</name>
    <name type="common">Sweet wormwood</name>
    <dbReference type="NCBI Taxonomy" id="35608"/>
    <lineage>
        <taxon>Eukaryota</taxon>
        <taxon>Viridiplantae</taxon>
        <taxon>Streptophyta</taxon>
        <taxon>Embryophyta</taxon>
        <taxon>Tracheophyta</taxon>
        <taxon>Spermatophyta</taxon>
        <taxon>Magnoliopsida</taxon>
        <taxon>eudicotyledons</taxon>
        <taxon>Gunneridae</taxon>
        <taxon>Pentapetalae</taxon>
        <taxon>asterids</taxon>
        <taxon>campanulids</taxon>
        <taxon>Asterales</taxon>
        <taxon>Asteraceae</taxon>
        <taxon>Asteroideae</taxon>
        <taxon>Anthemideae</taxon>
        <taxon>Artemisiinae</taxon>
        <taxon>Artemisia</taxon>
    </lineage>
</organism>
<evidence type="ECO:0000313" key="4">
    <source>
        <dbReference type="EMBL" id="PWA48639.1"/>
    </source>
</evidence>
<accession>A0A2U1LI15</accession>
<dbReference type="EMBL" id="PKPP01009277">
    <property type="protein sequence ID" value="PWA48639.1"/>
    <property type="molecule type" value="Genomic_DNA"/>
</dbReference>
<proteinExistence type="predicted"/>
<dbReference type="GO" id="GO:0006396">
    <property type="term" value="P:RNA processing"/>
    <property type="evidence" value="ECO:0007669"/>
    <property type="project" value="InterPro"/>
</dbReference>
<dbReference type="Pfam" id="PF02137">
    <property type="entry name" value="A_deamin"/>
    <property type="match status" value="2"/>
</dbReference>
<protein>
    <submittedName>
        <fullName evidence="4">Golgin candidate 5</fullName>
    </submittedName>
</protein>
<comment type="caution">
    <text evidence="4">The sequence shown here is derived from an EMBL/GenBank/DDBJ whole genome shotgun (WGS) entry which is preliminary data.</text>
</comment>
<evidence type="ECO:0000259" key="3">
    <source>
        <dbReference type="PROSITE" id="PS50141"/>
    </source>
</evidence>
<dbReference type="STRING" id="35608.A0A2U1LI15"/>
<evidence type="ECO:0000313" key="5">
    <source>
        <dbReference type="Proteomes" id="UP000245207"/>
    </source>
</evidence>
<name>A0A2U1LI15_ARTAN</name>
<gene>
    <name evidence="4" type="ORF">CTI12_AA486030</name>
</gene>
<feature type="coiled-coil region" evidence="1">
    <location>
        <begin position="46"/>
        <end position="109"/>
    </location>
</feature>
<keyword evidence="1" id="KW-0175">Coiled coil</keyword>
<dbReference type="OrthoDB" id="1733146at2759"/>
<dbReference type="PANTHER" id="PTHR47347:SF2">
    <property type="entry name" value="GOLGIN CANDIDATE 5"/>
    <property type="match status" value="1"/>
</dbReference>
<feature type="compositionally biased region" description="Polar residues" evidence="2">
    <location>
        <begin position="460"/>
        <end position="472"/>
    </location>
</feature>
<feature type="domain" description="A to I editase" evidence="3">
    <location>
        <begin position="203"/>
        <end position="306"/>
    </location>
</feature>
<feature type="region of interest" description="Disordered" evidence="2">
    <location>
        <begin position="456"/>
        <end position="484"/>
    </location>
</feature>
<dbReference type="InterPro" id="IPR002466">
    <property type="entry name" value="A_deamin"/>
</dbReference>
<evidence type="ECO:0000256" key="1">
    <source>
        <dbReference type="SAM" id="Coils"/>
    </source>
</evidence>
<dbReference type="PANTHER" id="PTHR47347">
    <property type="entry name" value="GOLGIN CANDIDATE 5"/>
    <property type="match status" value="1"/>
</dbReference>
<keyword evidence="5" id="KW-1185">Reference proteome</keyword>
<dbReference type="GO" id="GO:0004000">
    <property type="term" value="F:adenosine deaminase activity"/>
    <property type="evidence" value="ECO:0007669"/>
    <property type="project" value="InterPro"/>
</dbReference>
<dbReference type="GO" id="GO:0003723">
    <property type="term" value="F:RNA binding"/>
    <property type="evidence" value="ECO:0007669"/>
    <property type="project" value="InterPro"/>
</dbReference>
<dbReference type="PROSITE" id="PS50141">
    <property type="entry name" value="A_DEAMIN_EDITASE"/>
    <property type="match status" value="1"/>
</dbReference>
<feature type="region of interest" description="Disordered" evidence="2">
    <location>
        <begin position="158"/>
        <end position="179"/>
    </location>
</feature>
<reference evidence="4 5" key="1">
    <citation type="journal article" date="2018" name="Mol. Plant">
        <title>The genome of Artemisia annua provides insight into the evolution of Asteraceae family and artemisinin biosynthesis.</title>
        <authorList>
            <person name="Shen Q."/>
            <person name="Zhang L."/>
            <person name="Liao Z."/>
            <person name="Wang S."/>
            <person name="Yan T."/>
            <person name="Shi P."/>
            <person name="Liu M."/>
            <person name="Fu X."/>
            <person name="Pan Q."/>
            <person name="Wang Y."/>
            <person name="Lv Z."/>
            <person name="Lu X."/>
            <person name="Zhang F."/>
            <person name="Jiang W."/>
            <person name="Ma Y."/>
            <person name="Chen M."/>
            <person name="Hao X."/>
            <person name="Li L."/>
            <person name="Tang Y."/>
            <person name="Lv G."/>
            <person name="Zhou Y."/>
            <person name="Sun X."/>
            <person name="Brodelius P.E."/>
            <person name="Rose J.K.C."/>
            <person name="Tang K."/>
        </authorList>
    </citation>
    <scope>NUCLEOTIDE SEQUENCE [LARGE SCALE GENOMIC DNA]</scope>
    <source>
        <strain evidence="5">cv. Huhao1</strain>
        <tissue evidence="4">Leaf</tissue>
    </source>
</reference>
<dbReference type="SMART" id="SM00552">
    <property type="entry name" value="ADEAMc"/>
    <property type="match status" value="1"/>
</dbReference>
<dbReference type="Proteomes" id="UP000245207">
    <property type="component" value="Unassembled WGS sequence"/>
</dbReference>
<feature type="compositionally biased region" description="Polar residues" evidence="2">
    <location>
        <begin position="158"/>
        <end position="167"/>
    </location>
</feature>
<dbReference type="AlphaFoldDB" id="A0A2U1LI15"/>
<evidence type="ECO:0000256" key="2">
    <source>
        <dbReference type="SAM" id="MobiDB-lite"/>
    </source>
</evidence>